<dbReference type="InterPro" id="IPR006011">
    <property type="entry name" value="Syntaxin_N"/>
</dbReference>
<dbReference type="CDD" id="cd00165">
    <property type="entry name" value="S4"/>
    <property type="match status" value="1"/>
</dbReference>
<dbReference type="SMART" id="SM00503">
    <property type="entry name" value="SynN"/>
    <property type="match status" value="1"/>
</dbReference>
<feature type="domain" description="T-SNARE coiled-coil homology" evidence="14">
    <location>
        <begin position="226"/>
        <end position="288"/>
    </location>
</feature>
<evidence type="ECO:0000256" key="4">
    <source>
        <dbReference type="ARBA" id="ARBA00022517"/>
    </source>
</evidence>
<evidence type="ECO:0000256" key="10">
    <source>
        <dbReference type="ARBA" id="ARBA00072223"/>
    </source>
</evidence>
<evidence type="ECO:0000259" key="14">
    <source>
        <dbReference type="PROSITE" id="PS50192"/>
    </source>
</evidence>
<dbReference type="InterPro" id="IPR002942">
    <property type="entry name" value="S4_RNA-bd"/>
</dbReference>
<keyword evidence="5" id="KW-0699">rRNA-binding</keyword>
<sequence>MSFNDLERGSSSSRGGGAGGSGGSRKTPLPLYRDEVSNTVPPEFEKLTSKIGIQIFKINSNVTAIQKLITLSSSPSTSSAPSKAAGQDWSKRINDLIETTRELVKDVTTDIKQLSTFPLGSASGAAKLTQAKLQRDFQSAAMQFQRVQKDAVAKTRAKLEQDKQKERQMLRSRNSQLLIDTEEADRGAASSQQQQQQAGAGAGGVQAESLDLLPEGPSQADLEYQESLITSREAEIREIESGVQELNEIFRDLGNIVQEQGGMIDNIEFNINSIADNTAGADRELVVAHEYQRKAGRRCICLLLVQSMRSCAWSSSNRIRPTTSLRRFPSPTFPSTISEGIEHEAAQISRAEAAEKVSSAWHDFLAWKQDAGMREVKVMRRYHIQDRDDYHKYNKLVGKLRHLALRLSTLPVADPFRGKHEQGMLAKLYDMGLLDTGAKMSDITNKLNVSAFCRRRLPVVMVRLKMSETVGQAVKYVEQGHIRVGPDTITDPAFMVTRNMEDFVTWVDTSKIKRTIAKYNDELDDFDLL</sequence>
<feature type="compositionally biased region" description="Gly residues" evidence="13">
    <location>
        <begin position="14"/>
        <end position="23"/>
    </location>
</feature>
<dbReference type="PROSITE" id="PS50192">
    <property type="entry name" value="T_SNARE"/>
    <property type="match status" value="1"/>
</dbReference>
<dbReference type="Proteomes" id="UP000011976">
    <property type="component" value="Unassembled WGS sequence"/>
</dbReference>
<dbReference type="GO" id="GO:0006886">
    <property type="term" value="P:intracellular protein transport"/>
    <property type="evidence" value="ECO:0007669"/>
    <property type="project" value="InterPro"/>
</dbReference>
<dbReference type="Gene3D" id="1.20.5.110">
    <property type="match status" value="1"/>
</dbReference>
<evidence type="ECO:0000256" key="12">
    <source>
        <dbReference type="RuleBase" id="RU003858"/>
    </source>
</evidence>
<evidence type="ECO:0000256" key="13">
    <source>
        <dbReference type="SAM" id="MobiDB-lite"/>
    </source>
</evidence>
<dbReference type="Gene3D" id="3.10.290.10">
    <property type="entry name" value="RNA-binding S4 domain"/>
    <property type="match status" value="1"/>
</dbReference>
<dbReference type="AlphaFoldDB" id="M9LLR1"/>
<dbReference type="GO" id="GO:0006906">
    <property type="term" value="P:vesicle fusion"/>
    <property type="evidence" value="ECO:0007669"/>
    <property type="project" value="TreeGrafter"/>
</dbReference>
<dbReference type="GO" id="GO:0019843">
    <property type="term" value="F:rRNA binding"/>
    <property type="evidence" value="ECO:0007669"/>
    <property type="project" value="UniProtKB-KW"/>
</dbReference>
<proteinExistence type="inferred from homology"/>
<evidence type="ECO:0000313" key="15">
    <source>
        <dbReference type="EMBL" id="GAC72456.1"/>
    </source>
</evidence>
<evidence type="ECO:0000256" key="3">
    <source>
        <dbReference type="ARBA" id="ARBA00009063"/>
    </source>
</evidence>
<dbReference type="Pfam" id="PF05739">
    <property type="entry name" value="SNARE"/>
    <property type="match status" value="1"/>
</dbReference>
<comment type="subcellular location">
    <subcellularLocation>
        <location evidence="1">Nucleus</location>
        <location evidence="1">Nucleolus</location>
    </subcellularLocation>
</comment>
<evidence type="ECO:0000256" key="2">
    <source>
        <dbReference type="ARBA" id="ARBA00007465"/>
    </source>
</evidence>
<dbReference type="InterPro" id="IPR045242">
    <property type="entry name" value="Syntaxin"/>
</dbReference>
<dbReference type="InterPro" id="IPR001912">
    <property type="entry name" value="Ribosomal_uS4_N"/>
</dbReference>
<comment type="similarity">
    <text evidence="3 12">Belongs to the syntaxin family.</text>
</comment>
<name>M9LLR1_PSEA3</name>
<dbReference type="Pfam" id="PF14523">
    <property type="entry name" value="Syntaxin_2"/>
    <property type="match status" value="1"/>
</dbReference>
<dbReference type="PROSITE" id="PS00914">
    <property type="entry name" value="SYNTAXIN"/>
    <property type="match status" value="1"/>
</dbReference>
<accession>M9LLR1</accession>
<dbReference type="PANTHER" id="PTHR19957">
    <property type="entry name" value="SYNTAXIN"/>
    <property type="match status" value="1"/>
</dbReference>
<dbReference type="CDD" id="cd15840">
    <property type="entry name" value="SNARE_Qa"/>
    <property type="match status" value="1"/>
</dbReference>
<evidence type="ECO:0000256" key="1">
    <source>
        <dbReference type="ARBA" id="ARBA00004604"/>
    </source>
</evidence>
<reference evidence="16" key="1">
    <citation type="journal article" date="2013" name="Genome Announc.">
        <title>Genome sequence of the basidiomycetous yeast Pseudozyma antarctica T-34, a producer of the glycolipid biosurfactants mannosylerythritol lipids.</title>
        <authorList>
            <person name="Morita T."/>
            <person name="Koike H."/>
            <person name="Koyama Y."/>
            <person name="Hagiwara H."/>
            <person name="Ito E."/>
            <person name="Fukuoka T."/>
            <person name="Imura T."/>
            <person name="Machida M."/>
            <person name="Kitamoto D."/>
        </authorList>
    </citation>
    <scope>NUCLEOTIDE SEQUENCE [LARGE SCALE GENOMIC DNA]</scope>
    <source>
        <strain evidence="16">T-34</strain>
    </source>
</reference>
<gene>
    <name evidence="15" type="ORF">PANT_7d00106</name>
</gene>
<dbReference type="STRING" id="1151754.M9LLR1"/>
<dbReference type="OrthoDB" id="364348at2759"/>
<feature type="compositionally biased region" description="Low complexity" evidence="13">
    <location>
        <begin position="187"/>
        <end position="199"/>
    </location>
</feature>
<dbReference type="Pfam" id="PF01479">
    <property type="entry name" value="S4"/>
    <property type="match status" value="1"/>
</dbReference>
<evidence type="ECO:0000256" key="7">
    <source>
        <dbReference type="ARBA" id="ARBA00023242"/>
    </source>
</evidence>
<dbReference type="InterPro" id="IPR006012">
    <property type="entry name" value="Syntaxin/epimorphin_CS"/>
</dbReference>
<dbReference type="GO" id="GO:0005730">
    <property type="term" value="C:nucleolus"/>
    <property type="evidence" value="ECO:0007669"/>
    <property type="project" value="UniProtKB-SubCell"/>
</dbReference>
<dbReference type="SUPFAM" id="SSF47661">
    <property type="entry name" value="t-snare proteins"/>
    <property type="match status" value="1"/>
</dbReference>
<feature type="region of interest" description="Disordered" evidence="13">
    <location>
        <begin position="1"/>
        <end position="34"/>
    </location>
</feature>
<dbReference type="SMART" id="SM00363">
    <property type="entry name" value="S4"/>
    <property type="match status" value="1"/>
</dbReference>
<dbReference type="GO" id="GO:0005484">
    <property type="term" value="F:SNAP receptor activity"/>
    <property type="evidence" value="ECO:0007669"/>
    <property type="project" value="InterPro"/>
</dbReference>
<dbReference type="GO" id="GO:0012505">
    <property type="term" value="C:endomembrane system"/>
    <property type="evidence" value="ECO:0007669"/>
    <property type="project" value="TreeGrafter"/>
</dbReference>
<keyword evidence="7" id="KW-0539">Nucleus</keyword>
<dbReference type="EMBL" id="DF196773">
    <property type="protein sequence ID" value="GAC72456.1"/>
    <property type="molecule type" value="Genomic_DNA"/>
</dbReference>
<dbReference type="FunFam" id="1.20.5.110:FF:000059">
    <property type="entry name" value="Related to syntaxin 12"/>
    <property type="match status" value="1"/>
</dbReference>
<dbReference type="GO" id="GO:0048278">
    <property type="term" value="P:vesicle docking"/>
    <property type="evidence" value="ECO:0007669"/>
    <property type="project" value="TreeGrafter"/>
</dbReference>
<comment type="similarity">
    <text evidence="2">Belongs to the universal ribosomal protein uS4 family.</text>
</comment>
<dbReference type="Gene3D" id="1.20.58.70">
    <property type="match status" value="1"/>
</dbReference>
<protein>
    <recommendedName>
        <fullName evidence="9">U3 small nucleolar ribonucleoprotein protein IMP3</fullName>
    </recommendedName>
    <alternativeName>
        <fullName evidence="10">U3 small nucleolar ribonucleoprotein protein imp3</fullName>
    </alternativeName>
</protein>
<dbReference type="SUPFAM" id="SSF55174">
    <property type="entry name" value="Alpha-L RNA-binding motif"/>
    <property type="match status" value="1"/>
</dbReference>
<dbReference type="Pfam" id="PF00163">
    <property type="entry name" value="Ribosomal_S4"/>
    <property type="match status" value="1"/>
</dbReference>
<dbReference type="GO" id="GO:1990904">
    <property type="term" value="C:ribonucleoprotein complex"/>
    <property type="evidence" value="ECO:0007669"/>
    <property type="project" value="UniProtKB-KW"/>
</dbReference>
<keyword evidence="8" id="KW-0687">Ribonucleoprotein</keyword>
<dbReference type="GO" id="GO:0031201">
    <property type="term" value="C:SNARE complex"/>
    <property type="evidence" value="ECO:0007669"/>
    <property type="project" value="TreeGrafter"/>
</dbReference>
<evidence type="ECO:0000256" key="5">
    <source>
        <dbReference type="ARBA" id="ARBA00022730"/>
    </source>
</evidence>
<dbReference type="GO" id="GO:0042254">
    <property type="term" value="P:ribosome biogenesis"/>
    <property type="evidence" value="ECO:0007669"/>
    <property type="project" value="UniProtKB-KW"/>
</dbReference>
<dbReference type="SMART" id="SM01390">
    <property type="entry name" value="Ribosomal_S4"/>
    <property type="match status" value="1"/>
</dbReference>
<organism evidence="15 16">
    <name type="scientific">Pseudozyma antarctica (strain T-34)</name>
    <name type="common">Yeast</name>
    <name type="synonym">Candida antarctica</name>
    <dbReference type="NCBI Taxonomy" id="1151754"/>
    <lineage>
        <taxon>Eukaryota</taxon>
        <taxon>Fungi</taxon>
        <taxon>Dikarya</taxon>
        <taxon>Basidiomycota</taxon>
        <taxon>Ustilaginomycotina</taxon>
        <taxon>Ustilaginomycetes</taxon>
        <taxon>Ustilaginales</taxon>
        <taxon>Ustilaginaceae</taxon>
        <taxon>Moesziomyces</taxon>
    </lineage>
</organism>
<dbReference type="PANTHER" id="PTHR19957:SF38">
    <property type="entry name" value="LD27581P"/>
    <property type="match status" value="1"/>
</dbReference>
<evidence type="ECO:0000256" key="9">
    <source>
        <dbReference type="ARBA" id="ARBA00069727"/>
    </source>
</evidence>
<dbReference type="PROSITE" id="PS50889">
    <property type="entry name" value="S4"/>
    <property type="match status" value="1"/>
</dbReference>
<keyword evidence="6 11" id="KW-0694">RNA-binding</keyword>
<keyword evidence="4" id="KW-0690">Ribosome biogenesis</keyword>
<evidence type="ECO:0000313" key="16">
    <source>
        <dbReference type="Proteomes" id="UP000011976"/>
    </source>
</evidence>
<dbReference type="FunFam" id="3.10.290.10:FF:000006">
    <property type="entry name" value="U3 small nucleolar ribonucleoprotein IMP3"/>
    <property type="match status" value="1"/>
</dbReference>
<dbReference type="GO" id="GO:0000149">
    <property type="term" value="F:SNARE binding"/>
    <property type="evidence" value="ECO:0007669"/>
    <property type="project" value="TreeGrafter"/>
</dbReference>
<evidence type="ECO:0000256" key="8">
    <source>
        <dbReference type="ARBA" id="ARBA00023274"/>
    </source>
</evidence>
<dbReference type="GO" id="GO:0006896">
    <property type="term" value="P:Golgi to vacuole transport"/>
    <property type="evidence" value="ECO:0007669"/>
    <property type="project" value="TreeGrafter"/>
</dbReference>
<feature type="region of interest" description="Disordered" evidence="13">
    <location>
        <begin position="183"/>
        <end position="205"/>
    </location>
</feature>
<dbReference type="SMART" id="SM00397">
    <property type="entry name" value="t_SNARE"/>
    <property type="match status" value="1"/>
</dbReference>
<evidence type="ECO:0000256" key="11">
    <source>
        <dbReference type="PROSITE-ProRule" id="PRU00182"/>
    </source>
</evidence>
<dbReference type="InterPro" id="IPR000727">
    <property type="entry name" value="T_SNARE_dom"/>
</dbReference>
<evidence type="ECO:0000256" key="6">
    <source>
        <dbReference type="ARBA" id="ARBA00022884"/>
    </source>
</evidence>
<dbReference type="InterPro" id="IPR010989">
    <property type="entry name" value="SNARE"/>
</dbReference>
<dbReference type="InterPro" id="IPR036986">
    <property type="entry name" value="S4_RNA-bd_sf"/>
</dbReference>